<evidence type="ECO:0000256" key="3">
    <source>
        <dbReference type="SAM" id="Phobius"/>
    </source>
</evidence>
<keyword evidence="3" id="KW-0812">Transmembrane</keyword>
<feature type="compositionally biased region" description="Basic and acidic residues" evidence="2">
    <location>
        <begin position="595"/>
        <end position="605"/>
    </location>
</feature>
<accession>A0ABV4P1D1</accession>
<dbReference type="Gene3D" id="1.25.40.10">
    <property type="entry name" value="Tetratricopeptide repeat domain"/>
    <property type="match status" value="1"/>
</dbReference>
<feature type="compositionally biased region" description="Low complexity" evidence="2">
    <location>
        <begin position="542"/>
        <end position="551"/>
    </location>
</feature>
<dbReference type="SUPFAM" id="SSF48452">
    <property type="entry name" value="TPR-like"/>
    <property type="match status" value="1"/>
</dbReference>
<evidence type="ECO:0000313" key="5">
    <source>
        <dbReference type="EMBL" id="MFA0811956.1"/>
    </source>
</evidence>
<feature type="transmembrane region" description="Helical" evidence="3">
    <location>
        <begin position="63"/>
        <end position="84"/>
    </location>
</feature>
<sequence>MSTLDLLQSFHFLRPHWLWLLIPAALLCWGLGKTILNSAQLQKVIDAELLPHLLMRGGTRRPWLFVLIFALLAAMIFALAGPTWRKLPTPVYSNQDALVILMDLSPSMMATDLPPNRLTRARLKVLDILRERQDGLTALVAYAGEAHVVTPLTEDTATIANLVPALSPAIMPVPGSNIEMAITTGIRLLKDGAAGQGQILAVTDGIAPMAADAVAKSLADAKVKLSILAVGSGEGSPIPRGNSGGFVTDSSGAIVISNFDPRELRQVAEDSGGRYAKITVNDSDIEHLLPHTESPQQAELTEREFDQWRDEGPLIILLILPFAALLFRRGALACALPLTLLIGFPYESHALEWKDLWQRKDQQGQKLLKEGEPGEAAGTFRNPEWRGTAHYRAGDYAAAQEDFAQSADPQGLYNLGNSLVQQGDYNQAIEAYEEALKQTPQFADAQHNRDIAKKLQELQQRQQQQQNQQQSGEQQEQQQEQEQQSGTQQQQQQQQQQDQQQENQQQPSASEPQSSDQELGEEQEQSTQQQPSEGEQQEKQQEQPQQAQQGENEQKKEQEQQAQPTNAEESPLDPETQQALDQWLRQIPDDPAGLMREKFKYESLQRRRAYRSGEWEPPENGATQRW</sequence>
<dbReference type="Pfam" id="PF13414">
    <property type="entry name" value="TPR_11"/>
    <property type="match status" value="1"/>
</dbReference>
<dbReference type="Gene3D" id="3.40.50.410">
    <property type="entry name" value="von Willebrand factor, type A domain"/>
    <property type="match status" value="1"/>
</dbReference>
<gene>
    <name evidence="5" type="ORF">ACCI49_13630</name>
</gene>
<dbReference type="RefSeq" id="WP_371839564.1">
    <property type="nucleotide sequence ID" value="NZ_JBGMEK010000030.1"/>
</dbReference>
<dbReference type="PROSITE" id="PS50293">
    <property type="entry name" value="TPR_REGION"/>
    <property type="match status" value="1"/>
</dbReference>
<feature type="compositionally biased region" description="Low complexity" evidence="2">
    <location>
        <begin position="525"/>
        <end position="534"/>
    </location>
</feature>
<feature type="transmembrane region" description="Helical" evidence="3">
    <location>
        <begin position="16"/>
        <end position="36"/>
    </location>
</feature>
<dbReference type="PROSITE" id="PS50005">
    <property type="entry name" value="TPR"/>
    <property type="match status" value="1"/>
</dbReference>
<dbReference type="PROSITE" id="PS50234">
    <property type="entry name" value="VWFA"/>
    <property type="match status" value="1"/>
</dbReference>
<keyword evidence="3" id="KW-0472">Membrane</keyword>
<dbReference type="SMART" id="SM00327">
    <property type="entry name" value="VWA"/>
    <property type="match status" value="1"/>
</dbReference>
<keyword evidence="6" id="KW-1185">Reference proteome</keyword>
<dbReference type="SMART" id="SM00028">
    <property type="entry name" value="TPR"/>
    <property type="match status" value="1"/>
</dbReference>
<keyword evidence="3" id="KW-1133">Transmembrane helix</keyword>
<evidence type="ECO:0000256" key="2">
    <source>
        <dbReference type="SAM" id="MobiDB-lite"/>
    </source>
</evidence>
<evidence type="ECO:0000259" key="4">
    <source>
        <dbReference type="PROSITE" id="PS50234"/>
    </source>
</evidence>
<keyword evidence="1" id="KW-0802">TPR repeat</keyword>
<dbReference type="PANTHER" id="PTHR22550:SF14">
    <property type="entry name" value="VWFA DOMAIN-CONTAINING PROTEIN"/>
    <property type="match status" value="1"/>
</dbReference>
<dbReference type="InterPro" id="IPR019734">
    <property type="entry name" value="TPR_rpt"/>
</dbReference>
<organism evidence="5 6">
    <name type="scientific">Microbulbifer epialgicus</name>
    <dbReference type="NCBI Taxonomy" id="393907"/>
    <lineage>
        <taxon>Bacteria</taxon>
        <taxon>Pseudomonadati</taxon>
        <taxon>Pseudomonadota</taxon>
        <taxon>Gammaproteobacteria</taxon>
        <taxon>Cellvibrionales</taxon>
        <taxon>Microbulbiferaceae</taxon>
        <taxon>Microbulbifer</taxon>
    </lineage>
</organism>
<dbReference type="EMBL" id="JBGMEK010000030">
    <property type="protein sequence ID" value="MFA0811956.1"/>
    <property type="molecule type" value="Genomic_DNA"/>
</dbReference>
<evidence type="ECO:0000256" key="1">
    <source>
        <dbReference type="PROSITE-ProRule" id="PRU00339"/>
    </source>
</evidence>
<feature type="domain" description="VWFA" evidence="4">
    <location>
        <begin position="97"/>
        <end position="292"/>
    </location>
</feature>
<dbReference type="PANTHER" id="PTHR22550">
    <property type="entry name" value="SPORE GERMINATION PROTEIN"/>
    <property type="match status" value="1"/>
</dbReference>
<feature type="repeat" description="TPR" evidence="1">
    <location>
        <begin position="409"/>
        <end position="442"/>
    </location>
</feature>
<proteinExistence type="predicted"/>
<dbReference type="InterPro" id="IPR002035">
    <property type="entry name" value="VWF_A"/>
</dbReference>
<dbReference type="InterPro" id="IPR011990">
    <property type="entry name" value="TPR-like_helical_dom_sf"/>
</dbReference>
<dbReference type="Proteomes" id="UP001569428">
    <property type="component" value="Unassembled WGS sequence"/>
</dbReference>
<reference evidence="5 6" key="1">
    <citation type="submission" date="2024-08" db="EMBL/GenBank/DDBJ databases">
        <authorList>
            <person name="Ishaq N."/>
        </authorList>
    </citation>
    <scope>NUCLEOTIDE SEQUENCE [LARGE SCALE GENOMIC DNA]</scope>
    <source>
        <strain evidence="5 6">DSM 18651</strain>
    </source>
</reference>
<name>A0ABV4P1D1_9GAMM</name>
<feature type="region of interest" description="Disordered" evidence="2">
    <location>
        <begin position="367"/>
        <end position="386"/>
    </location>
</feature>
<feature type="compositionally biased region" description="Low complexity" evidence="2">
    <location>
        <begin position="457"/>
        <end position="517"/>
    </location>
</feature>
<dbReference type="Pfam" id="PF13519">
    <property type="entry name" value="VWA_2"/>
    <property type="match status" value="1"/>
</dbReference>
<comment type="caution">
    <text evidence="5">The sequence shown here is derived from an EMBL/GenBank/DDBJ whole genome shotgun (WGS) entry which is preliminary data.</text>
</comment>
<dbReference type="InterPro" id="IPR050768">
    <property type="entry name" value="UPF0353/GerABKA_families"/>
</dbReference>
<dbReference type="InterPro" id="IPR036465">
    <property type="entry name" value="vWFA_dom_sf"/>
</dbReference>
<dbReference type="SUPFAM" id="SSF53300">
    <property type="entry name" value="vWA-like"/>
    <property type="match status" value="1"/>
</dbReference>
<protein>
    <submittedName>
        <fullName evidence="5">VWA domain-containing protein</fullName>
    </submittedName>
</protein>
<evidence type="ECO:0000313" key="6">
    <source>
        <dbReference type="Proteomes" id="UP001569428"/>
    </source>
</evidence>
<feature type="region of interest" description="Disordered" evidence="2">
    <location>
        <begin position="456"/>
        <end position="626"/>
    </location>
</feature>